<name>A0A084WKC8_ANOSI</name>
<reference evidence="3" key="2">
    <citation type="submission" date="2020-05" db="UniProtKB">
        <authorList>
            <consortium name="EnsemblMetazoa"/>
        </authorList>
    </citation>
    <scope>IDENTIFICATION</scope>
</reference>
<evidence type="ECO:0000313" key="3">
    <source>
        <dbReference type="EnsemblMetazoa" id="ASIC018708-PA"/>
    </source>
</evidence>
<dbReference type="Proteomes" id="UP000030765">
    <property type="component" value="Unassembled WGS sequence"/>
</dbReference>
<feature type="region of interest" description="Disordered" evidence="1">
    <location>
        <begin position="95"/>
        <end position="114"/>
    </location>
</feature>
<evidence type="ECO:0000313" key="4">
    <source>
        <dbReference type="Proteomes" id="UP000030765"/>
    </source>
</evidence>
<dbReference type="EMBL" id="ATLV01024108">
    <property type="status" value="NOT_ANNOTATED_CDS"/>
    <property type="molecule type" value="Genomic_DNA"/>
</dbReference>
<dbReference type="VEuPathDB" id="VectorBase:ASIC018708"/>
<sequence>MIWDSRTVPSVDKQTLPSRSEDRYRFVQTVLFDAGVSSIFITGREKHRRTGEAVGTTLRVALRAYFRLQKLKPPNACQGTAVVAVASGPIEGRVVEKESRKSSPGTGSLIHAVS</sequence>
<organism evidence="2">
    <name type="scientific">Anopheles sinensis</name>
    <name type="common">Mosquito</name>
    <dbReference type="NCBI Taxonomy" id="74873"/>
    <lineage>
        <taxon>Eukaryota</taxon>
        <taxon>Metazoa</taxon>
        <taxon>Ecdysozoa</taxon>
        <taxon>Arthropoda</taxon>
        <taxon>Hexapoda</taxon>
        <taxon>Insecta</taxon>
        <taxon>Pterygota</taxon>
        <taxon>Neoptera</taxon>
        <taxon>Endopterygota</taxon>
        <taxon>Diptera</taxon>
        <taxon>Nematocera</taxon>
        <taxon>Culicoidea</taxon>
        <taxon>Culicidae</taxon>
        <taxon>Anophelinae</taxon>
        <taxon>Anopheles</taxon>
    </lineage>
</organism>
<evidence type="ECO:0000313" key="2">
    <source>
        <dbReference type="EMBL" id="KFB50672.1"/>
    </source>
</evidence>
<accession>A0A084WKC8</accession>
<dbReference type="EnsemblMetazoa" id="ASIC018708-RA">
    <property type="protein sequence ID" value="ASIC018708-PA"/>
    <property type="gene ID" value="ASIC018708"/>
</dbReference>
<reference evidence="2 4" key="1">
    <citation type="journal article" date="2014" name="BMC Genomics">
        <title>Genome sequence of Anopheles sinensis provides insight into genetics basis of mosquito competence for malaria parasites.</title>
        <authorList>
            <person name="Zhou D."/>
            <person name="Zhang D."/>
            <person name="Ding G."/>
            <person name="Shi L."/>
            <person name="Hou Q."/>
            <person name="Ye Y."/>
            <person name="Xu Y."/>
            <person name="Zhou H."/>
            <person name="Xiong C."/>
            <person name="Li S."/>
            <person name="Yu J."/>
            <person name="Hong S."/>
            <person name="Yu X."/>
            <person name="Zou P."/>
            <person name="Chen C."/>
            <person name="Chang X."/>
            <person name="Wang W."/>
            <person name="Lv Y."/>
            <person name="Sun Y."/>
            <person name="Ma L."/>
            <person name="Shen B."/>
            <person name="Zhu C."/>
        </authorList>
    </citation>
    <scope>NUCLEOTIDE SEQUENCE [LARGE SCALE GENOMIC DNA]</scope>
</reference>
<gene>
    <name evidence="2" type="ORF">ZHAS_00018708</name>
</gene>
<dbReference type="EMBL" id="KE525349">
    <property type="protein sequence ID" value="KFB50672.1"/>
    <property type="molecule type" value="Genomic_DNA"/>
</dbReference>
<dbReference type="AlphaFoldDB" id="A0A084WKC8"/>
<keyword evidence="4" id="KW-1185">Reference proteome</keyword>
<protein>
    <submittedName>
        <fullName evidence="2 3">Glutaconyl-CoA decarboxylase subunit beta</fullName>
    </submittedName>
</protein>
<proteinExistence type="predicted"/>
<evidence type="ECO:0000256" key="1">
    <source>
        <dbReference type="SAM" id="MobiDB-lite"/>
    </source>
</evidence>